<protein>
    <submittedName>
        <fullName evidence="1">Uncharacterized protein</fullName>
    </submittedName>
</protein>
<gene>
    <name evidence="1" type="ORF">HNQ59_003974</name>
</gene>
<keyword evidence="2" id="KW-1185">Reference proteome</keyword>
<reference evidence="1 2" key="1">
    <citation type="submission" date="2020-08" db="EMBL/GenBank/DDBJ databases">
        <title>Genomic Encyclopedia of Type Strains, Phase IV (KMG-IV): sequencing the most valuable type-strain genomes for metagenomic binning, comparative biology and taxonomic classification.</title>
        <authorList>
            <person name="Goeker M."/>
        </authorList>
    </citation>
    <scope>NUCLEOTIDE SEQUENCE [LARGE SCALE GENOMIC DNA]</scope>
    <source>
        <strain evidence="1 2">DSM 27165</strain>
    </source>
</reference>
<dbReference type="AlphaFoldDB" id="A0A840MU91"/>
<sequence length="32" mass="3253">MVAVVVAVLQALQGQVAANVGFDALPFGHCAR</sequence>
<dbReference type="Proteomes" id="UP000575898">
    <property type="component" value="Unassembled WGS sequence"/>
</dbReference>
<name>A0A840MU91_9PROT</name>
<proteinExistence type="predicted"/>
<evidence type="ECO:0000313" key="2">
    <source>
        <dbReference type="Proteomes" id="UP000575898"/>
    </source>
</evidence>
<comment type="caution">
    <text evidence="1">The sequence shown here is derived from an EMBL/GenBank/DDBJ whole genome shotgun (WGS) entry which is preliminary data.</text>
</comment>
<dbReference type="EMBL" id="JACHHY010000069">
    <property type="protein sequence ID" value="MBB5020649.1"/>
    <property type="molecule type" value="Genomic_DNA"/>
</dbReference>
<evidence type="ECO:0000313" key="1">
    <source>
        <dbReference type="EMBL" id="MBB5020649.1"/>
    </source>
</evidence>
<accession>A0A840MU91</accession>
<organism evidence="1 2">
    <name type="scientific">Chitinivorax tropicus</name>
    <dbReference type="NCBI Taxonomy" id="714531"/>
    <lineage>
        <taxon>Bacteria</taxon>
        <taxon>Pseudomonadati</taxon>
        <taxon>Pseudomonadota</taxon>
        <taxon>Betaproteobacteria</taxon>
        <taxon>Chitinivorax</taxon>
    </lineage>
</organism>